<reference evidence="7 8" key="1">
    <citation type="submission" date="2018-12" db="EMBL/GenBank/DDBJ databases">
        <title>Bacillus chawlae sp. nov., Bacillus glennii sp. nov., and Bacillus saganii sp. nov. Isolated from the Vehicle Assembly Building at Kennedy Space Center where the Viking Spacecraft were Assembled.</title>
        <authorList>
            <person name="Seuylemezian A."/>
            <person name="Vaishampayan P."/>
        </authorList>
    </citation>
    <scope>NUCLEOTIDE SEQUENCE [LARGE SCALE GENOMIC DNA]</scope>
    <source>
        <strain evidence="7 8">L5</strain>
    </source>
</reference>
<dbReference type="PANTHER" id="PTHR43365:SF1">
    <property type="entry name" value="ACETYL-COA C-ACYLTRANSFERASE"/>
    <property type="match status" value="1"/>
</dbReference>
<dbReference type="AlphaFoldDB" id="A0A433HWS8"/>
<comment type="caution">
    <text evidence="7">The sequence shown here is derived from an EMBL/GenBank/DDBJ whole genome shotgun (WGS) entry which is preliminary data.</text>
</comment>
<dbReference type="CDD" id="cd00751">
    <property type="entry name" value="thiolase"/>
    <property type="match status" value="1"/>
</dbReference>
<keyword evidence="2 4" id="KW-0808">Transferase</keyword>
<dbReference type="Gene3D" id="3.40.47.10">
    <property type="match status" value="1"/>
</dbReference>
<dbReference type="InterPro" id="IPR016039">
    <property type="entry name" value="Thiolase-like"/>
</dbReference>
<accession>A0A433HWS8</accession>
<evidence type="ECO:0000256" key="1">
    <source>
        <dbReference type="ARBA" id="ARBA00010982"/>
    </source>
</evidence>
<dbReference type="InterPro" id="IPR002155">
    <property type="entry name" value="Thiolase"/>
</dbReference>
<feature type="domain" description="Thiolase N-terminal" evidence="5">
    <location>
        <begin position="13"/>
        <end position="258"/>
    </location>
</feature>
<dbReference type="OrthoDB" id="9764892at2"/>
<name>A0A433HWS8_9BACI</name>
<dbReference type="GO" id="GO:0016747">
    <property type="term" value="F:acyltransferase activity, transferring groups other than amino-acyl groups"/>
    <property type="evidence" value="ECO:0007669"/>
    <property type="project" value="InterPro"/>
</dbReference>
<evidence type="ECO:0000259" key="6">
    <source>
        <dbReference type="Pfam" id="PF02803"/>
    </source>
</evidence>
<dbReference type="EMBL" id="RYZZ01000001">
    <property type="protein sequence ID" value="RUQ32745.1"/>
    <property type="molecule type" value="Genomic_DNA"/>
</dbReference>
<dbReference type="Pfam" id="PF02803">
    <property type="entry name" value="Thiolase_C"/>
    <property type="match status" value="1"/>
</dbReference>
<evidence type="ECO:0000313" key="8">
    <source>
        <dbReference type="Proteomes" id="UP000267430"/>
    </source>
</evidence>
<keyword evidence="8" id="KW-1185">Reference proteome</keyword>
<evidence type="ECO:0000256" key="2">
    <source>
        <dbReference type="ARBA" id="ARBA00022679"/>
    </source>
</evidence>
<dbReference type="InterPro" id="IPR020617">
    <property type="entry name" value="Thiolase_C"/>
</dbReference>
<dbReference type="Pfam" id="PF00108">
    <property type="entry name" value="Thiolase_N"/>
    <property type="match status" value="1"/>
</dbReference>
<dbReference type="Proteomes" id="UP000267430">
    <property type="component" value="Unassembled WGS sequence"/>
</dbReference>
<evidence type="ECO:0000313" key="7">
    <source>
        <dbReference type="EMBL" id="RUQ32745.1"/>
    </source>
</evidence>
<evidence type="ECO:0000256" key="4">
    <source>
        <dbReference type="RuleBase" id="RU003557"/>
    </source>
</evidence>
<gene>
    <name evidence="7" type="ORF">ELQ35_01255</name>
</gene>
<dbReference type="InterPro" id="IPR020616">
    <property type="entry name" value="Thiolase_N"/>
</dbReference>
<dbReference type="PANTHER" id="PTHR43365">
    <property type="entry name" value="BLR7806 PROTEIN"/>
    <property type="match status" value="1"/>
</dbReference>
<dbReference type="PIRSF" id="PIRSF000429">
    <property type="entry name" value="Ac-CoA_Ac_transf"/>
    <property type="match status" value="1"/>
</dbReference>
<comment type="similarity">
    <text evidence="1 4">Belongs to the thiolase-like superfamily. Thiolase family.</text>
</comment>
<organism evidence="7 8">
    <name type="scientific">Peribacillus cavernae</name>
    <dbReference type="NCBI Taxonomy" id="1674310"/>
    <lineage>
        <taxon>Bacteria</taxon>
        <taxon>Bacillati</taxon>
        <taxon>Bacillota</taxon>
        <taxon>Bacilli</taxon>
        <taxon>Bacillales</taxon>
        <taxon>Bacillaceae</taxon>
        <taxon>Peribacillus</taxon>
    </lineage>
</organism>
<protein>
    <submittedName>
        <fullName evidence="7">Thiolase family protein</fullName>
    </submittedName>
</protein>
<keyword evidence="3 4" id="KW-0012">Acyltransferase</keyword>
<dbReference type="SUPFAM" id="SSF53901">
    <property type="entry name" value="Thiolase-like"/>
    <property type="match status" value="2"/>
</dbReference>
<evidence type="ECO:0000256" key="3">
    <source>
        <dbReference type="ARBA" id="ARBA00023315"/>
    </source>
</evidence>
<dbReference type="NCBIfam" id="TIGR01930">
    <property type="entry name" value="AcCoA-C-Actrans"/>
    <property type="match status" value="1"/>
</dbReference>
<evidence type="ECO:0000259" key="5">
    <source>
        <dbReference type="Pfam" id="PF00108"/>
    </source>
</evidence>
<proteinExistence type="inferred from homology"/>
<feature type="domain" description="Thiolase C-terminal" evidence="6">
    <location>
        <begin position="267"/>
        <end position="386"/>
    </location>
</feature>
<sequence>MKLGKKGFALHEVFIIEGVRSPIGKVKGAFSQVHPNDLASYVMQSLFEKTQIPAEDAELVVFGCMNMIGEQSLNIGRNAWLSGGLPIHVPAVSMDYQGGSGLQAINTAAGLIQTGQYHLIVAGGVENLSRVPFGSGPSHYGNPISDSWVSQHQSVHPGYSAELVAEKYGYTRRDLDHFAYQSHLKAARARKEGRFAKEIVPYQLSDGRYIEHDECIRENVQFEKMTTLSTPFKEDGVVTAANCSALGDGSAALLLASKAYIEKHNIQPRAKIVSQGVAGVDPTLMLMGTVPSTTKALHARGLSIQDIDVFEINESFASALLGWMEELDVEEKKVNPNGGSIALGDPVGATGVRLILSLLNQMEHRDLEIGAATINCGGGMGVTTIIDCNVSL</sequence>